<dbReference type="RefSeq" id="WP_066744938.1">
    <property type="nucleotide sequence ID" value="NZ_CP016757.1"/>
</dbReference>
<dbReference type="EC" id="3.5.2.9" evidence="1"/>
<comment type="catalytic activity">
    <reaction evidence="1">
        <text>5-oxo-L-proline + ATP + 2 H2O = L-glutamate + ADP + phosphate + H(+)</text>
        <dbReference type="Rhea" id="RHEA:10348"/>
        <dbReference type="ChEBI" id="CHEBI:15377"/>
        <dbReference type="ChEBI" id="CHEBI:15378"/>
        <dbReference type="ChEBI" id="CHEBI:29985"/>
        <dbReference type="ChEBI" id="CHEBI:30616"/>
        <dbReference type="ChEBI" id="CHEBI:43474"/>
        <dbReference type="ChEBI" id="CHEBI:58402"/>
        <dbReference type="ChEBI" id="CHEBI:456216"/>
        <dbReference type="EC" id="3.5.2.9"/>
    </reaction>
</comment>
<dbReference type="AlphaFoldDB" id="A0A1B2I5A9"/>
<dbReference type="GeneID" id="83057935"/>
<organism evidence="2 3">
    <name type="scientific">Cloacibacillus porcorum</name>
    <dbReference type="NCBI Taxonomy" id="1197717"/>
    <lineage>
        <taxon>Bacteria</taxon>
        <taxon>Thermotogati</taxon>
        <taxon>Synergistota</taxon>
        <taxon>Synergistia</taxon>
        <taxon>Synergistales</taxon>
        <taxon>Synergistaceae</taxon>
        <taxon>Cloacibacillus</taxon>
    </lineage>
</organism>
<evidence type="ECO:0000313" key="3">
    <source>
        <dbReference type="Proteomes" id="UP000093044"/>
    </source>
</evidence>
<dbReference type="InterPro" id="IPR005501">
    <property type="entry name" value="LamB/YcsF/PxpA-like"/>
</dbReference>
<gene>
    <name evidence="1" type="primary">pxpA</name>
    <name evidence="2" type="ORF">BED41_08745</name>
</gene>
<protein>
    <recommendedName>
        <fullName evidence="1">5-oxoprolinase subunit A</fullName>
        <shortName evidence="1">5-OPase subunit A</shortName>
        <ecNumber evidence="1">3.5.2.9</ecNumber>
    </recommendedName>
    <alternativeName>
        <fullName evidence="1">5-oxoprolinase (ATP-hydrolyzing) subunit A</fullName>
    </alternativeName>
</protein>
<reference evidence="2" key="1">
    <citation type="submission" date="2016-08" db="EMBL/GenBank/DDBJ databases">
        <title>Complete genome of Cloacibacillus porcorum.</title>
        <authorList>
            <person name="Looft T."/>
            <person name="Bayles D.O."/>
            <person name="Alt D.P."/>
        </authorList>
    </citation>
    <scope>NUCLEOTIDE SEQUENCE [LARGE SCALE GENOMIC DNA]</scope>
    <source>
        <strain evidence="2">CL-84</strain>
    </source>
</reference>
<dbReference type="GO" id="GO:0005524">
    <property type="term" value="F:ATP binding"/>
    <property type="evidence" value="ECO:0007669"/>
    <property type="project" value="UniProtKB-UniRule"/>
</dbReference>
<name>A0A1B2I5A9_9BACT</name>
<comment type="function">
    <text evidence="1">Catalyzes the cleavage of 5-oxoproline to form L-glutamate coupled to the hydrolysis of ATP to ADP and inorganic phosphate.</text>
</comment>
<keyword evidence="3" id="KW-1185">Reference proteome</keyword>
<dbReference type="STRING" id="1197717.BED41_08745"/>
<comment type="similarity">
    <text evidence="1">Belongs to the LamB/PxpA family.</text>
</comment>
<dbReference type="SUPFAM" id="SSF88713">
    <property type="entry name" value="Glycoside hydrolase/deacetylase"/>
    <property type="match status" value="1"/>
</dbReference>
<dbReference type="NCBIfam" id="NF003816">
    <property type="entry name" value="PRK05406.1-5"/>
    <property type="match status" value="1"/>
</dbReference>
<keyword evidence="1" id="KW-0067">ATP-binding</keyword>
<dbReference type="GO" id="GO:0017168">
    <property type="term" value="F:5-oxoprolinase (ATP-hydrolyzing) activity"/>
    <property type="evidence" value="ECO:0007669"/>
    <property type="project" value="UniProtKB-UniRule"/>
</dbReference>
<dbReference type="KEGG" id="cpor:BED41_08745"/>
<proteinExistence type="inferred from homology"/>
<dbReference type="GO" id="GO:0005975">
    <property type="term" value="P:carbohydrate metabolic process"/>
    <property type="evidence" value="ECO:0007669"/>
    <property type="project" value="InterPro"/>
</dbReference>
<dbReference type="Gene3D" id="3.20.20.370">
    <property type="entry name" value="Glycoside hydrolase/deacetylase"/>
    <property type="match status" value="1"/>
</dbReference>
<dbReference type="PANTHER" id="PTHR30292:SF0">
    <property type="entry name" value="5-OXOPROLINASE SUBUNIT A"/>
    <property type="match status" value="1"/>
</dbReference>
<dbReference type="EMBL" id="CP016757">
    <property type="protein sequence ID" value="ANZ45150.1"/>
    <property type="molecule type" value="Genomic_DNA"/>
</dbReference>
<keyword evidence="1" id="KW-0378">Hydrolase</keyword>
<keyword evidence="1" id="KW-0547">Nucleotide-binding</keyword>
<evidence type="ECO:0000256" key="1">
    <source>
        <dbReference type="HAMAP-Rule" id="MF_00691"/>
    </source>
</evidence>
<sequence>MYKVDLNSDIGESFGAYKMGDDAAIMNAVTSANVACGFHAGDPLVMKKTLKTCAEKGVAAGAHPGYPDLVGFGRRNMKCTPDEEYADCLYQIGALKAFCEANGFRLQHVKPHGAMYNQAAKDPALAKAIAQAVKDAGEDIILMGLANSEFERAAKELGVPFAAEAFADRGYMPDGSLVPRSQPGALIHDVEAAAKRVVRMVTEGTVEAVDGTVINFRPQSICMHGDTPEAVEMAKAVRTALEAAGVKVTNLKEVVLG</sequence>
<dbReference type="CDD" id="cd10787">
    <property type="entry name" value="LamB_YcsF_like"/>
    <property type="match status" value="1"/>
</dbReference>
<evidence type="ECO:0000313" key="2">
    <source>
        <dbReference type="EMBL" id="ANZ45150.1"/>
    </source>
</evidence>
<dbReference type="NCBIfam" id="NF003814">
    <property type="entry name" value="PRK05406.1-3"/>
    <property type="match status" value="1"/>
</dbReference>
<accession>A0A1B2I5A9</accession>
<dbReference type="HAMAP" id="MF_00691">
    <property type="entry name" value="PxpA"/>
    <property type="match status" value="1"/>
</dbReference>
<dbReference type="PANTHER" id="PTHR30292">
    <property type="entry name" value="UNCHARACTERIZED PROTEIN YBGL-RELATED"/>
    <property type="match status" value="1"/>
</dbReference>
<dbReference type="Proteomes" id="UP000093044">
    <property type="component" value="Chromosome"/>
</dbReference>
<dbReference type="InterPro" id="IPR011330">
    <property type="entry name" value="Glyco_hydro/deAcase_b/a-brl"/>
</dbReference>
<dbReference type="Pfam" id="PF03746">
    <property type="entry name" value="LamB_YcsF"/>
    <property type="match status" value="1"/>
</dbReference>
<comment type="subunit">
    <text evidence="1">Forms a complex composed of PxpA, PxpB and PxpC.</text>
</comment>
<dbReference type="OrthoDB" id="9773478at2"/>